<dbReference type="GO" id="GO:0006813">
    <property type="term" value="P:potassium ion transport"/>
    <property type="evidence" value="ECO:0007669"/>
    <property type="project" value="InterPro"/>
</dbReference>
<comment type="similarity">
    <text evidence="2">Belongs to the AAE transporter (TC 2.A.81) family.</text>
</comment>
<keyword evidence="7 8" id="KW-0472">Membrane</keyword>
<evidence type="ECO:0000256" key="5">
    <source>
        <dbReference type="ARBA" id="ARBA00022692"/>
    </source>
</evidence>
<dbReference type="InterPro" id="IPR006037">
    <property type="entry name" value="RCK_C"/>
</dbReference>
<dbReference type="Pfam" id="PF06826">
    <property type="entry name" value="Asp-Al_Ex"/>
    <property type="match status" value="2"/>
</dbReference>
<dbReference type="PANTHER" id="PTHR30445">
    <property type="entry name" value="K(+)_H(+) ANTIPORTER SUBUNIT KHTT"/>
    <property type="match status" value="1"/>
</dbReference>
<dbReference type="EMBL" id="QFOZ01000011">
    <property type="protein sequence ID" value="PZP88481.1"/>
    <property type="molecule type" value="Genomic_DNA"/>
</dbReference>
<feature type="transmembrane region" description="Helical" evidence="8">
    <location>
        <begin position="98"/>
        <end position="118"/>
    </location>
</feature>
<dbReference type="InterPro" id="IPR006512">
    <property type="entry name" value="YidE_YbjL"/>
</dbReference>
<feature type="transmembrane region" description="Helical" evidence="8">
    <location>
        <begin position="170"/>
        <end position="190"/>
    </location>
</feature>
<feature type="transmembrane region" description="Helical" evidence="8">
    <location>
        <begin position="400"/>
        <end position="418"/>
    </location>
</feature>
<evidence type="ECO:0000256" key="4">
    <source>
        <dbReference type="ARBA" id="ARBA00022475"/>
    </source>
</evidence>
<dbReference type="InterPro" id="IPR036721">
    <property type="entry name" value="RCK_C_sf"/>
</dbReference>
<dbReference type="RefSeq" id="WP_303678946.1">
    <property type="nucleotide sequence ID" value="NZ_CAKZIO010000015.1"/>
</dbReference>
<feature type="domain" description="RCK C-terminal" evidence="9">
    <location>
        <begin position="306"/>
        <end position="390"/>
    </location>
</feature>
<dbReference type="Proteomes" id="UP000248606">
    <property type="component" value="Unassembled WGS sequence"/>
</dbReference>
<evidence type="ECO:0000313" key="11">
    <source>
        <dbReference type="Proteomes" id="UP000248606"/>
    </source>
</evidence>
<organism evidence="10 11">
    <name type="scientific">Lawsonella clevelandensis</name>
    <dbReference type="NCBI Taxonomy" id="1528099"/>
    <lineage>
        <taxon>Bacteria</taxon>
        <taxon>Bacillati</taxon>
        <taxon>Actinomycetota</taxon>
        <taxon>Actinomycetes</taxon>
        <taxon>Mycobacteriales</taxon>
        <taxon>Lawsonellaceae</taxon>
        <taxon>Lawsonella</taxon>
    </lineage>
</organism>
<dbReference type="GO" id="GO:0005886">
    <property type="term" value="C:plasma membrane"/>
    <property type="evidence" value="ECO:0007669"/>
    <property type="project" value="UniProtKB-SubCell"/>
</dbReference>
<feature type="transmembrane region" description="Helical" evidence="8">
    <location>
        <begin position="553"/>
        <end position="577"/>
    </location>
</feature>
<keyword evidence="6 8" id="KW-1133">Transmembrane helix</keyword>
<evidence type="ECO:0000259" key="9">
    <source>
        <dbReference type="PROSITE" id="PS51202"/>
    </source>
</evidence>
<dbReference type="PANTHER" id="PTHR30445:SF3">
    <property type="entry name" value="TRANSPORT PROTEIN YIDE-RELATED"/>
    <property type="match status" value="1"/>
</dbReference>
<dbReference type="InterPro" id="IPR050144">
    <property type="entry name" value="AAE_transporter"/>
</dbReference>
<feature type="transmembrane region" description="Helical" evidence="8">
    <location>
        <begin position="6"/>
        <end position="27"/>
    </location>
</feature>
<comment type="caution">
    <text evidence="10">The sequence shown here is derived from an EMBL/GenBank/DDBJ whole genome shotgun (WGS) entry which is preliminary data.</text>
</comment>
<feature type="transmembrane region" description="Helical" evidence="8">
    <location>
        <begin position="465"/>
        <end position="486"/>
    </location>
</feature>
<dbReference type="AlphaFoldDB" id="A0A2W5I8R0"/>
<feature type="transmembrane region" description="Helical" evidence="8">
    <location>
        <begin position="64"/>
        <end position="86"/>
    </location>
</feature>
<sequence>MSAVIGWLAEQPLLVLMLIMALGFFVGRIRIGSFSLGVAAVLFVGLIISALFTHYGHPIQQLHIVWVMGLTLFVYTIGLASGSSFFRALRTEGLGLNLLTVGLVLVSAAVTVGIVALFKMEPIISAGMFTGALTNTPALAAVSNALPILSDSAAVKAQGSLDAAQSIPTVGYALAYPMGVLASIAALALFQKIFHVNHEEEAIRAGVAAVPIFTRNILITRAGDIRIVDLNKAIGQHVIVSRMLPPDAYDVDGQLVLGQADAENITVDASKMQIASIYDTISAGMIVCVTGTQEALDAATEYLGEESAIDLAYYDVTSGLRRMFVSNPSVVGVRLGDLGLQSKYGILITRIRRGDKDMVATDDSRLELGDRVRVVTNKENLGRAARIVGDSYKSLSEIDILTFSVGIALGLLVGKIPFPIPGGGVLELGSAGGPLIVGLILGALGRTGPIVWRIPYSSNLTIRQLGITFFLAGIGANAGGDFLKAIKNPSSLTIIAVGAVLTFVLTSLTLIIVYKGFKLPYGTAMGVAAGLFTQPATLGYANDQTNNELPNTGYSTVFPMAMIAKIIVAQVLVVVMVKMGIGV</sequence>
<keyword evidence="3" id="KW-0813">Transport</keyword>
<dbReference type="Gene3D" id="3.30.70.1450">
    <property type="entry name" value="Regulator of K+ conductance, C-terminal domain"/>
    <property type="match status" value="1"/>
</dbReference>
<evidence type="ECO:0000256" key="8">
    <source>
        <dbReference type="SAM" id="Phobius"/>
    </source>
</evidence>
<accession>A0A2W5I8R0</accession>
<feature type="transmembrane region" description="Helical" evidence="8">
    <location>
        <begin position="492"/>
        <end position="514"/>
    </location>
</feature>
<reference evidence="10 11" key="1">
    <citation type="submission" date="2017-08" db="EMBL/GenBank/DDBJ databases">
        <title>Infants hospitalized years apart are colonized by the same room-sourced microbial strains.</title>
        <authorList>
            <person name="Brooks B."/>
            <person name="Olm M.R."/>
            <person name="Firek B.A."/>
            <person name="Baker R."/>
            <person name="Thomas B.C."/>
            <person name="Morowitz M.J."/>
            <person name="Banfield J.F."/>
        </authorList>
    </citation>
    <scope>NUCLEOTIDE SEQUENCE [LARGE SCALE GENOMIC DNA]</scope>
    <source>
        <strain evidence="10">S2_006_000_R1_57</strain>
    </source>
</reference>
<keyword evidence="5 8" id="KW-0812">Transmembrane</keyword>
<dbReference type="Pfam" id="PF02080">
    <property type="entry name" value="TrkA_C"/>
    <property type="match status" value="1"/>
</dbReference>
<evidence type="ECO:0000313" key="10">
    <source>
        <dbReference type="EMBL" id="PZP88481.1"/>
    </source>
</evidence>
<comment type="subcellular location">
    <subcellularLocation>
        <location evidence="1">Cell membrane</location>
        <topology evidence="1">Multi-pass membrane protein</topology>
    </subcellularLocation>
</comment>
<name>A0A2W5I8R0_9ACTN</name>
<gene>
    <name evidence="10" type="ORF">DI579_06335</name>
</gene>
<feature type="transmembrane region" description="Helical" evidence="8">
    <location>
        <begin position="521"/>
        <end position="541"/>
    </location>
</feature>
<dbReference type="NCBIfam" id="TIGR01625">
    <property type="entry name" value="YidE_YbjL_dupl"/>
    <property type="match status" value="2"/>
</dbReference>
<evidence type="ECO:0000256" key="7">
    <source>
        <dbReference type="ARBA" id="ARBA00023136"/>
    </source>
</evidence>
<protein>
    <submittedName>
        <fullName evidence="10">Transporter</fullName>
    </submittedName>
</protein>
<dbReference type="PROSITE" id="PS51202">
    <property type="entry name" value="RCK_C"/>
    <property type="match status" value="1"/>
</dbReference>
<proteinExistence type="inferred from homology"/>
<evidence type="ECO:0000256" key="2">
    <source>
        <dbReference type="ARBA" id="ARBA00009854"/>
    </source>
</evidence>
<evidence type="ECO:0000256" key="6">
    <source>
        <dbReference type="ARBA" id="ARBA00022989"/>
    </source>
</evidence>
<evidence type="ECO:0000256" key="3">
    <source>
        <dbReference type="ARBA" id="ARBA00022448"/>
    </source>
</evidence>
<dbReference type="GO" id="GO:0008324">
    <property type="term" value="F:monoatomic cation transmembrane transporter activity"/>
    <property type="evidence" value="ECO:0007669"/>
    <property type="project" value="InterPro"/>
</dbReference>
<evidence type="ECO:0000256" key="1">
    <source>
        <dbReference type="ARBA" id="ARBA00004651"/>
    </source>
</evidence>
<dbReference type="SUPFAM" id="SSF116726">
    <property type="entry name" value="TrkA C-terminal domain-like"/>
    <property type="match status" value="1"/>
</dbReference>
<feature type="transmembrane region" description="Helical" evidence="8">
    <location>
        <begin position="424"/>
        <end position="444"/>
    </location>
</feature>
<feature type="transmembrane region" description="Helical" evidence="8">
    <location>
        <begin position="34"/>
        <end position="52"/>
    </location>
</feature>
<keyword evidence="4" id="KW-1003">Cell membrane</keyword>